<evidence type="ECO:0000256" key="1">
    <source>
        <dbReference type="SAM" id="MobiDB-lite"/>
    </source>
</evidence>
<dbReference type="GeneID" id="64705528"/>
<proteinExistence type="predicted"/>
<evidence type="ECO:0000313" key="3">
    <source>
        <dbReference type="Proteomes" id="UP000823399"/>
    </source>
</evidence>
<accession>A0A9P7JZA0</accession>
<dbReference type="Proteomes" id="UP000823399">
    <property type="component" value="Unassembled WGS sequence"/>
</dbReference>
<feature type="compositionally biased region" description="Low complexity" evidence="1">
    <location>
        <begin position="68"/>
        <end position="78"/>
    </location>
</feature>
<feature type="region of interest" description="Disordered" evidence="1">
    <location>
        <begin position="20"/>
        <end position="91"/>
    </location>
</feature>
<gene>
    <name evidence="2" type="ORF">F5147DRAFT_800677</name>
</gene>
<feature type="region of interest" description="Disordered" evidence="1">
    <location>
        <begin position="140"/>
        <end position="251"/>
    </location>
</feature>
<dbReference type="RefSeq" id="XP_041298778.1">
    <property type="nucleotide sequence ID" value="XM_041443269.1"/>
</dbReference>
<feature type="compositionally biased region" description="Polar residues" evidence="1">
    <location>
        <begin position="35"/>
        <end position="48"/>
    </location>
</feature>
<reference evidence="2" key="1">
    <citation type="journal article" date="2020" name="New Phytol.">
        <title>Comparative genomics reveals dynamic genome evolution in host specialist ectomycorrhizal fungi.</title>
        <authorList>
            <person name="Lofgren L.A."/>
            <person name="Nguyen N.H."/>
            <person name="Vilgalys R."/>
            <person name="Ruytinx J."/>
            <person name="Liao H.L."/>
            <person name="Branco S."/>
            <person name="Kuo A."/>
            <person name="LaButti K."/>
            <person name="Lipzen A."/>
            <person name="Andreopoulos W."/>
            <person name="Pangilinan J."/>
            <person name="Riley R."/>
            <person name="Hundley H."/>
            <person name="Na H."/>
            <person name="Barry K."/>
            <person name="Grigoriev I.V."/>
            <person name="Stajich J.E."/>
            <person name="Kennedy P.G."/>
        </authorList>
    </citation>
    <scope>NUCLEOTIDE SEQUENCE</scope>
    <source>
        <strain evidence="2">FC423</strain>
    </source>
</reference>
<keyword evidence="3" id="KW-1185">Reference proteome</keyword>
<feature type="compositionally biased region" description="Basic and acidic residues" evidence="1">
    <location>
        <begin position="193"/>
        <end position="210"/>
    </location>
</feature>
<protein>
    <submittedName>
        <fullName evidence="2">Uncharacterized protein</fullName>
    </submittedName>
</protein>
<feature type="compositionally biased region" description="Basic and acidic residues" evidence="1">
    <location>
        <begin position="153"/>
        <end position="178"/>
    </location>
</feature>
<comment type="caution">
    <text evidence="2">The sequence shown here is derived from an EMBL/GenBank/DDBJ whole genome shotgun (WGS) entry which is preliminary data.</text>
</comment>
<dbReference type="AlphaFoldDB" id="A0A9P7JZA0"/>
<dbReference type="EMBL" id="JABBWM010000003">
    <property type="protein sequence ID" value="KAG2118669.1"/>
    <property type="molecule type" value="Genomic_DNA"/>
</dbReference>
<sequence length="366" mass="40076">MCVFTDEDAHLAARVEAIPSSTSLPPNIPSVLPPITSSSGSGNWSPQNLPHFPQSLPPVRSQQTSGNSAPIPASAAPANPEPPAPPLEHPALSELRTELHETQASLASHVDKVRTLEDMLAEHEAIKAEVAALRDLIHASSARSQHDNAMNVDSERGRRGQDDDNRSSIRTITPHELERVEDEDESEEQDESKEDREHAQRREELGRLRMPEPSGMGMDEDELMHARASETEPSTSRSRPRSPSPQPSHPALDELSARLVALSGRIDSAVETLRGPRAGLIFFKRDGLSSQDREKRVNDAVSLPVKVAPTNTDYLYSHSPKTYHTFLNHSLPYVNKPLRASLIILSGLSCKGIEPIAAILLARCSH</sequence>
<evidence type="ECO:0000313" key="2">
    <source>
        <dbReference type="EMBL" id="KAG2118669.1"/>
    </source>
</evidence>
<feature type="compositionally biased region" description="Pro residues" evidence="1">
    <location>
        <begin position="79"/>
        <end position="88"/>
    </location>
</feature>
<name>A0A9P7JZA0_9AGAM</name>
<organism evidence="2 3">
    <name type="scientific">Suillus discolor</name>
    <dbReference type="NCBI Taxonomy" id="1912936"/>
    <lineage>
        <taxon>Eukaryota</taxon>
        <taxon>Fungi</taxon>
        <taxon>Dikarya</taxon>
        <taxon>Basidiomycota</taxon>
        <taxon>Agaricomycotina</taxon>
        <taxon>Agaricomycetes</taxon>
        <taxon>Agaricomycetidae</taxon>
        <taxon>Boletales</taxon>
        <taxon>Suillineae</taxon>
        <taxon>Suillaceae</taxon>
        <taxon>Suillus</taxon>
    </lineage>
</organism>
<feature type="compositionally biased region" description="Acidic residues" evidence="1">
    <location>
        <begin position="179"/>
        <end position="192"/>
    </location>
</feature>
<dbReference type="OrthoDB" id="3068102at2759"/>